<dbReference type="GO" id="GO:0009103">
    <property type="term" value="P:lipopolysaccharide biosynthetic process"/>
    <property type="evidence" value="ECO:0007669"/>
    <property type="project" value="UniProtKB-KW"/>
</dbReference>
<dbReference type="PANTHER" id="PTHR48090">
    <property type="entry name" value="UNDECAPRENYL-PHOSPHATE 4-DEOXY-4-FORMAMIDO-L-ARABINOSE TRANSFERASE-RELATED"/>
    <property type="match status" value="1"/>
</dbReference>
<keyword evidence="8" id="KW-0472">Membrane</keyword>
<accession>A0A2G6KC07</accession>
<evidence type="ECO:0000256" key="2">
    <source>
        <dbReference type="ARBA" id="ARBA00022475"/>
    </source>
</evidence>
<gene>
    <name evidence="10" type="ORF">CSA55_02580</name>
</gene>
<dbReference type="PANTHER" id="PTHR48090:SF3">
    <property type="entry name" value="UNDECAPRENYL-PHOSPHATE 4-DEOXY-4-FORMAMIDO-L-ARABINOSE TRANSFERASE"/>
    <property type="match status" value="1"/>
</dbReference>
<dbReference type="InterPro" id="IPR001173">
    <property type="entry name" value="Glyco_trans_2-like"/>
</dbReference>
<keyword evidence="6" id="KW-0448">Lipopolysaccharide biosynthesis</keyword>
<evidence type="ECO:0000313" key="11">
    <source>
        <dbReference type="Proteomes" id="UP000230914"/>
    </source>
</evidence>
<dbReference type="GO" id="GO:0099621">
    <property type="term" value="F:undecaprenyl-phosphate 4-deoxy-4-formamido-L-arabinose transferase activity"/>
    <property type="evidence" value="ECO:0007669"/>
    <property type="project" value="TreeGrafter"/>
</dbReference>
<evidence type="ECO:0000256" key="3">
    <source>
        <dbReference type="ARBA" id="ARBA00022676"/>
    </source>
</evidence>
<dbReference type="InterPro" id="IPR050256">
    <property type="entry name" value="Glycosyltransferase_2"/>
</dbReference>
<feature type="domain" description="Glycosyltransferase 2-like" evidence="9">
    <location>
        <begin position="32"/>
        <end position="200"/>
    </location>
</feature>
<keyword evidence="5" id="KW-0812">Transmembrane</keyword>
<dbReference type="InterPro" id="IPR029044">
    <property type="entry name" value="Nucleotide-diphossugar_trans"/>
</dbReference>
<dbReference type="EMBL" id="PDSL01000040">
    <property type="protein sequence ID" value="PIE32900.1"/>
    <property type="molecule type" value="Genomic_DNA"/>
</dbReference>
<dbReference type="AlphaFoldDB" id="A0A2G6KC07"/>
<name>A0A2G6KC07_9ACTN</name>
<evidence type="ECO:0000256" key="8">
    <source>
        <dbReference type="ARBA" id="ARBA00023136"/>
    </source>
</evidence>
<evidence type="ECO:0000256" key="7">
    <source>
        <dbReference type="ARBA" id="ARBA00022989"/>
    </source>
</evidence>
<evidence type="ECO:0000256" key="1">
    <source>
        <dbReference type="ARBA" id="ARBA00006739"/>
    </source>
</evidence>
<proteinExistence type="inferred from homology"/>
<evidence type="ECO:0000256" key="5">
    <source>
        <dbReference type="ARBA" id="ARBA00022692"/>
    </source>
</evidence>
<evidence type="ECO:0000313" key="10">
    <source>
        <dbReference type="EMBL" id="PIE32900.1"/>
    </source>
</evidence>
<keyword evidence="3" id="KW-0328">Glycosyltransferase</keyword>
<keyword evidence="4 10" id="KW-0808">Transferase</keyword>
<evidence type="ECO:0000256" key="6">
    <source>
        <dbReference type="ARBA" id="ARBA00022985"/>
    </source>
</evidence>
<dbReference type="CDD" id="cd04179">
    <property type="entry name" value="DPM_DPG-synthase_like"/>
    <property type="match status" value="1"/>
</dbReference>
<keyword evidence="2" id="KW-1003">Cell membrane</keyword>
<protein>
    <submittedName>
        <fullName evidence="10">Glycosyl transferase family 2</fullName>
    </submittedName>
</protein>
<dbReference type="Pfam" id="PF00535">
    <property type="entry name" value="Glycos_transf_2"/>
    <property type="match status" value="1"/>
</dbReference>
<evidence type="ECO:0000259" key="9">
    <source>
        <dbReference type="Pfam" id="PF00535"/>
    </source>
</evidence>
<keyword evidence="7" id="KW-1133">Transmembrane helix</keyword>
<dbReference type="Gene3D" id="3.90.550.10">
    <property type="entry name" value="Spore Coat Polysaccharide Biosynthesis Protein SpsA, Chain A"/>
    <property type="match status" value="1"/>
</dbReference>
<dbReference type="SUPFAM" id="SSF53448">
    <property type="entry name" value="Nucleotide-diphospho-sugar transferases"/>
    <property type="match status" value="1"/>
</dbReference>
<dbReference type="GO" id="GO:0005886">
    <property type="term" value="C:plasma membrane"/>
    <property type="evidence" value="ECO:0007669"/>
    <property type="project" value="TreeGrafter"/>
</dbReference>
<organism evidence="10 11">
    <name type="scientific">Ilumatobacter coccineus</name>
    <dbReference type="NCBI Taxonomy" id="467094"/>
    <lineage>
        <taxon>Bacteria</taxon>
        <taxon>Bacillati</taxon>
        <taxon>Actinomycetota</taxon>
        <taxon>Acidimicrobiia</taxon>
        <taxon>Acidimicrobiales</taxon>
        <taxon>Ilumatobacteraceae</taxon>
        <taxon>Ilumatobacter</taxon>
    </lineage>
</organism>
<sequence>MTLGGGDNTAVSQLGCGATVGVVVTTQFDKLSVFYPMWNEEDYVERAIEVGVQACQKLVEIGDIADYELIIIDDASTDRTPEIADRLVAADPHVKVVHHPHNRKLGGAMKSGFAAATGDLILYTDADLPFDMAELPRAVRLMKDYGADIISAYRFDRTGEGSLRTIYTWVYNTLIRSLFGVRIRDINFAFKLCRRRVIDRIELTSEGSFIDAELIIRASRMGYSIMQMGVDYFPRTRGESTLSSPGVIMTILKEMWSLRGDLAQVTPAS</sequence>
<comment type="caution">
    <text evidence="10">The sequence shown here is derived from an EMBL/GenBank/DDBJ whole genome shotgun (WGS) entry which is preliminary data.</text>
</comment>
<dbReference type="Proteomes" id="UP000230914">
    <property type="component" value="Unassembled WGS sequence"/>
</dbReference>
<comment type="similarity">
    <text evidence="1">Belongs to the glycosyltransferase 2 family.</text>
</comment>
<reference evidence="10 11" key="1">
    <citation type="submission" date="2017-10" db="EMBL/GenBank/DDBJ databases">
        <title>Novel microbial diversity and functional potential in the marine mammal oral microbiome.</title>
        <authorList>
            <person name="Dudek N.K."/>
            <person name="Sun C.L."/>
            <person name="Burstein D."/>
            <person name="Kantor R.S."/>
            <person name="Aliaga Goltsman D.S."/>
            <person name="Bik E.M."/>
            <person name="Thomas B.C."/>
            <person name="Banfield J.F."/>
            <person name="Relman D.A."/>
        </authorList>
    </citation>
    <scope>NUCLEOTIDE SEQUENCE [LARGE SCALE GENOMIC DNA]</scope>
    <source>
        <strain evidence="10">DOLJORAL78_61_10</strain>
    </source>
</reference>
<evidence type="ECO:0000256" key="4">
    <source>
        <dbReference type="ARBA" id="ARBA00022679"/>
    </source>
</evidence>